<organism evidence="1">
    <name type="scientific">uncultured Caudovirales phage</name>
    <dbReference type="NCBI Taxonomy" id="2100421"/>
    <lineage>
        <taxon>Viruses</taxon>
        <taxon>Duplodnaviria</taxon>
        <taxon>Heunggongvirae</taxon>
        <taxon>Uroviricota</taxon>
        <taxon>Caudoviricetes</taxon>
        <taxon>Peduoviridae</taxon>
        <taxon>Maltschvirus</taxon>
        <taxon>Maltschvirus maltsch</taxon>
    </lineage>
</organism>
<evidence type="ECO:0000313" key="1">
    <source>
        <dbReference type="EMBL" id="CAB5218819.1"/>
    </source>
</evidence>
<name>A0A6J7WL79_9CAUD</name>
<protein>
    <submittedName>
        <fullName evidence="1">Uncharacterized protein</fullName>
    </submittedName>
</protein>
<sequence>MRLSIKQFQDITEVNKMSIDDLEKSIFFVMILTGKTEFEVNKMSVKRFNKLCKVVLNEFELMANGLNDSKPTNLIKANGNWYWLDYDIKKMNTGQYVETATFGLDLMSNLHKLLATMATPMKLSWKGLKKVKNKDHEKVAEDMLEADFRHCYHAAVFFYAVFKESILNLSPYLESQTEKKKELKEALIGFKKTSDGSIMPKWFQNLKISV</sequence>
<dbReference type="EMBL" id="LR798266">
    <property type="protein sequence ID" value="CAB5218819.1"/>
    <property type="molecule type" value="Genomic_DNA"/>
</dbReference>
<gene>
    <name evidence="1" type="ORF">UFOVP215_36</name>
</gene>
<proteinExistence type="predicted"/>
<reference evidence="1" key="1">
    <citation type="submission" date="2020-05" db="EMBL/GenBank/DDBJ databases">
        <authorList>
            <person name="Chiriac C."/>
            <person name="Salcher M."/>
            <person name="Ghai R."/>
            <person name="Kavagutti S V."/>
        </authorList>
    </citation>
    <scope>NUCLEOTIDE SEQUENCE</scope>
</reference>
<accession>A0A6J7WL79</accession>